<comment type="caution">
    <text evidence="13">The sequence shown here is derived from an EMBL/GenBank/DDBJ whole genome shotgun (WGS) entry which is preliminary data.</text>
</comment>
<dbReference type="InterPro" id="IPR022346">
    <property type="entry name" value="T2SS_GspH"/>
</dbReference>
<evidence type="ECO:0000256" key="4">
    <source>
        <dbReference type="ARBA" id="ARBA00022481"/>
    </source>
</evidence>
<evidence type="ECO:0000256" key="8">
    <source>
        <dbReference type="ARBA" id="ARBA00023136"/>
    </source>
</evidence>
<reference evidence="14" key="1">
    <citation type="journal article" date="2019" name="Int. J. Syst. Evol. Microbiol.">
        <title>The Global Catalogue of Microorganisms (GCM) 10K type strain sequencing project: providing services to taxonomists for standard genome sequencing and annotation.</title>
        <authorList>
            <consortium name="The Broad Institute Genomics Platform"/>
            <consortium name="The Broad Institute Genome Sequencing Center for Infectious Disease"/>
            <person name="Wu L."/>
            <person name="Ma J."/>
        </authorList>
    </citation>
    <scope>NUCLEOTIDE SEQUENCE [LARGE SCALE GENOMIC DNA]</scope>
    <source>
        <strain evidence="14">CGMCC 1.16031</strain>
    </source>
</reference>
<comment type="subcellular location">
    <subcellularLocation>
        <location evidence="1">Cell inner membrane</location>
        <topology evidence="1">Single-pass membrane protein</topology>
    </subcellularLocation>
</comment>
<evidence type="ECO:0000256" key="9">
    <source>
        <dbReference type="ARBA" id="ARBA00025772"/>
    </source>
</evidence>
<accession>A0ABW1XGN9</accession>
<proteinExistence type="inferred from homology"/>
<evidence type="ECO:0000256" key="11">
    <source>
        <dbReference type="SAM" id="Phobius"/>
    </source>
</evidence>
<organism evidence="13 14">
    <name type="scientific">Pseudobowmanella zhangzhouensis</name>
    <dbReference type="NCBI Taxonomy" id="1537679"/>
    <lineage>
        <taxon>Bacteria</taxon>
        <taxon>Pseudomonadati</taxon>
        <taxon>Pseudomonadota</taxon>
        <taxon>Gammaproteobacteria</taxon>
        <taxon>Alteromonadales</taxon>
        <taxon>Alteromonadaceae</taxon>
    </lineage>
</organism>
<dbReference type="NCBIfam" id="TIGR02532">
    <property type="entry name" value="IV_pilin_GFxxxE"/>
    <property type="match status" value="1"/>
</dbReference>
<evidence type="ECO:0000256" key="7">
    <source>
        <dbReference type="ARBA" id="ARBA00022989"/>
    </source>
</evidence>
<evidence type="ECO:0000313" key="13">
    <source>
        <dbReference type="EMBL" id="MFC6439170.1"/>
    </source>
</evidence>
<dbReference type="RefSeq" id="WP_131259281.1">
    <property type="nucleotide sequence ID" value="NZ_JBHSUS010000001.1"/>
</dbReference>
<dbReference type="SUPFAM" id="SSF54523">
    <property type="entry name" value="Pili subunits"/>
    <property type="match status" value="1"/>
</dbReference>
<comment type="similarity">
    <text evidence="9">Belongs to the GSP H family.</text>
</comment>
<keyword evidence="3" id="KW-1003">Cell membrane</keyword>
<sequence length="174" mass="18397">MATRYIQQGFTLIELLVTVAVMAILVTMGAPAILDALKSNTVKGAADGSYYALQYARSVAISKGVDANIDFQDGANWCVGISDAGVCDCSVAASCTVDGVEQRVLAADYRNVTMQNVTFVDQRSVIDSRRGLAIGNAGQLEFTDGTNTLRLVLSNLGRPRICVAAGTVTSYEDC</sequence>
<dbReference type="InterPro" id="IPR012902">
    <property type="entry name" value="N_methyl_site"/>
</dbReference>
<evidence type="ECO:0000256" key="6">
    <source>
        <dbReference type="ARBA" id="ARBA00022692"/>
    </source>
</evidence>
<keyword evidence="14" id="KW-1185">Reference proteome</keyword>
<evidence type="ECO:0000256" key="1">
    <source>
        <dbReference type="ARBA" id="ARBA00004377"/>
    </source>
</evidence>
<feature type="domain" description="General secretion pathway GspH" evidence="12">
    <location>
        <begin position="52"/>
        <end position="157"/>
    </location>
</feature>
<keyword evidence="8 11" id="KW-0472">Membrane</keyword>
<dbReference type="Proteomes" id="UP001596364">
    <property type="component" value="Unassembled WGS sequence"/>
</dbReference>
<evidence type="ECO:0000256" key="10">
    <source>
        <dbReference type="ARBA" id="ARBA00030775"/>
    </source>
</evidence>
<keyword evidence="7 11" id="KW-1133">Transmembrane helix</keyword>
<protein>
    <recommendedName>
        <fullName evidence="2">Type II secretion system protein H</fullName>
    </recommendedName>
    <alternativeName>
        <fullName evidence="10">General secretion pathway protein H</fullName>
    </alternativeName>
</protein>
<keyword evidence="4" id="KW-0488">Methylation</keyword>
<dbReference type="EMBL" id="JBHSUS010000001">
    <property type="protein sequence ID" value="MFC6439170.1"/>
    <property type="molecule type" value="Genomic_DNA"/>
</dbReference>
<feature type="transmembrane region" description="Helical" evidence="11">
    <location>
        <begin position="12"/>
        <end position="34"/>
    </location>
</feature>
<dbReference type="Gene3D" id="3.30.700.10">
    <property type="entry name" value="Glycoprotein, Type 4 Pilin"/>
    <property type="match status" value="1"/>
</dbReference>
<gene>
    <name evidence="13" type="ORF">ACFP85_03240</name>
</gene>
<name>A0ABW1XGN9_9ALTE</name>
<dbReference type="InterPro" id="IPR045584">
    <property type="entry name" value="Pilin-like"/>
</dbReference>
<evidence type="ECO:0000256" key="3">
    <source>
        <dbReference type="ARBA" id="ARBA00022475"/>
    </source>
</evidence>
<dbReference type="Pfam" id="PF12019">
    <property type="entry name" value="GspH"/>
    <property type="match status" value="1"/>
</dbReference>
<keyword evidence="6 11" id="KW-0812">Transmembrane</keyword>
<dbReference type="PROSITE" id="PS00409">
    <property type="entry name" value="PROKAR_NTER_METHYL"/>
    <property type="match status" value="1"/>
</dbReference>
<keyword evidence="5" id="KW-0997">Cell inner membrane</keyword>
<dbReference type="Pfam" id="PF07963">
    <property type="entry name" value="N_methyl"/>
    <property type="match status" value="1"/>
</dbReference>
<evidence type="ECO:0000256" key="5">
    <source>
        <dbReference type="ARBA" id="ARBA00022519"/>
    </source>
</evidence>
<evidence type="ECO:0000256" key="2">
    <source>
        <dbReference type="ARBA" id="ARBA00021549"/>
    </source>
</evidence>
<evidence type="ECO:0000313" key="14">
    <source>
        <dbReference type="Proteomes" id="UP001596364"/>
    </source>
</evidence>
<evidence type="ECO:0000259" key="12">
    <source>
        <dbReference type="Pfam" id="PF12019"/>
    </source>
</evidence>